<dbReference type="SUPFAM" id="SSF46689">
    <property type="entry name" value="Homeodomain-like"/>
    <property type="match status" value="1"/>
</dbReference>
<dbReference type="Proteomes" id="UP000528322">
    <property type="component" value="Unassembled WGS sequence"/>
</dbReference>
<sequence length="465" mass="52547">MSDLKQFSQNYQQLASMVDVIPDLMLEVVNNHSFSVVVCSNWLQALFFHELPLSPGSPVDTRHSNSQLAQIAVETLQSQGKIRDRILEAGETVLLVQSHYFDPDESHHDALIAMRMHDVSTMGHEVAHKHRSDFFGIVGRSRVMEDIFRRIELYSKTRSNILVTGETGTGKELVAQAIHQLSRFRGNFVALNCTAMSETLIESELFGHERGSFTGAYRSHRGKFERADKGTLFLDEIGDMPLHTQGKLLRVLEDGIVERVGGETSFKVDLRVVAATNVPLEQAIEEKSFRADLFYRLAVLRLHLPPLRQRRTDIPLLVRHFIGRLNQKYSYMNKRILEISHDAMAILTHYPWPGNVRELANVMERIFVETTSSVVTASDLQSWMEEKVRILEDGTQDGAANSNLPQISDTAGLEPAIPLSTRDLTKEHIIAALQRTGGNKTRAAQLLGIDKSTLYRKMKRFSVTF</sequence>
<dbReference type="PANTHER" id="PTHR32071:SF57">
    <property type="entry name" value="C4-DICARBOXYLATE TRANSPORT TRANSCRIPTIONAL REGULATORY PROTEIN DCTD"/>
    <property type="match status" value="1"/>
</dbReference>
<keyword evidence="2" id="KW-0067">ATP-binding</keyword>
<dbReference type="GO" id="GO:0043565">
    <property type="term" value="F:sequence-specific DNA binding"/>
    <property type="evidence" value="ECO:0007669"/>
    <property type="project" value="InterPro"/>
</dbReference>
<dbReference type="InterPro" id="IPR058031">
    <property type="entry name" value="AAA_lid_NorR"/>
</dbReference>
<accession>A0A7W7Y2J6</accession>
<dbReference type="Gene3D" id="3.40.50.300">
    <property type="entry name" value="P-loop containing nucleotide triphosphate hydrolases"/>
    <property type="match status" value="1"/>
</dbReference>
<dbReference type="Gene3D" id="1.10.8.60">
    <property type="match status" value="1"/>
</dbReference>
<protein>
    <submittedName>
        <fullName evidence="7">Transcriptional regulator with PAS, ATPase and Fis domain</fullName>
    </submittedName>
</protein>
<comment type="caution">
    <text evidence="7">The sequence shown here is derived from an EMBL/GenBank/DDBJ whole genome shotgun (WGS) entry which is preliminary data.</text>
</comment>
<keyword evidence="3" id="KW-0805">Transcription regulation</keyword>
<dbReference type="PANTHER" id="PTHR32071">
    <property type="entry name" value="TRANSCRIPTIONAL REGULATORY PROTEIN"/>
    <property type="match status" value="1"/>
</dbReference>
<dbReference type="PROSITE" id="PS00675">
    <property type="entry name" value="SIGMA54_INTERACT_1"/>
    <property type="match status" value="1"/>
</dbReference>
<dbReference type="Gene3D" id="1.10.10.60">
    <property type="entry name" value="Homeodomain-like"/>
    <property type="match status" value="1"/>
</dbReference>
<dbReference type="PROSITE" id="PS00676">
    <property type="entry name" value="SIGMA54_INTERACT_2"/>
    <property type="match status" value="1"/>
</dbReference>
<evidence type="ECO:0000256" key="2">
    <source>
        <dbReference type="ARBA" id="ARBA00022840"/>
    </source>
</evidence>
<dbReference type="AlphaFoldDB" id="A0A7W7Y2J6"/>
<keyword evidence="4" id="KW-0238">DNA-binding</keyword>
<keyword evidence="5" id="KW-0804">Transcription</keyword>
<dbReference type="InterPro" id="IPR003593">
    <property type="entry name" value="AAA+_ATPase"/>
</dbReference>
<keyword evidence="8" id="KW-1185">Reference proteome</keyword>
<evidence type="ECO:0000313" key="7">
    <source>
        <dbReference type="EMBL" id="MBB5020854.1"/>
    </source>
</evidence>
<dbReference type="InterPro" id="IPR025943">
    <property type="entry name" value="Sigma_54_int_dom_ATP-bd_2"/>
</dbReference>
<proteinExistence type="predicted"/>
<dbReference type="PRINTS" id="PR01590">
    <property type="entry name" value="HTHFIS"/>
</dbReference>
<evidence type="ECO:0000256" key="3">
    <source>
        <dbReference type="ARBA" id="ARBA00023015"/>
    </source>
</evidence>
<evidence type="ECO:0000313" key="8">
    <source>
        <dbReference type="Proteomes" id="UP000528322"/>
    </source>
</evidence>
<evidence type="ECO:0000259" key="6">
    <source>
        <dbReference type="PROSITE" id="PS50045"/>
    </source>
</evidence>
<dbReference type="FunFam" id="3.40.50.300:FF:000006">
    <property type="entry name" value="DNA-binding transcriptional regulator NtrC"/>
    <property type="match status" value="1"/>
</dbReference>
<dbReference type="InterPro" id="IPR009057">
    <property type="entry name" value="Homeodomain-like_sf"/>
</dbReference>
<keyword evidence="1" id="KW-0547">Nucleotide-binding</keyword>
<dbReference type="InterPro" id="IPR002078">
    <property type="entry name" value="Sigma_54_int"/>
</dbReference>
<gene>
    <name evidence="7" type="ORF">HNR37_000157</name>
</gene>
<dbReference type="Pfam" id="PF00158">
    <property type="entry name" value="Sigma54_activat"/>
    <property type="match status" value="1"/>
</dbReference>
<dbReference type="InterPro" id="IPR027417">
    <property type="entry name" value="P-loop_NTPase"/>
</dbReference>
<name>A0A7W7Y2J6_9BACT</name>
<dbReference type="InterPro" id="IPR002197">
    <property type="entry name" value="HTH_Fis"/>
</dbReference>
<dbReference type="RefSeq" id="WP_183728410.1">
    <property type="nucleotide sequence ID" value="NZ_JACHID010000001.1"/>
</dbReference>
<evidence type="ECO:0000256" key="5">
    <source>
        <dbReference type="ARBA" id="ARBA00023163"/>
    </source>
</evidence>
<dbReference type="InterPro" id="IPR025662">
    <property type="entry name" value="Sigma_54_int_dom_ATP-bd_1"/>
</dbReference>
<dbReference type="EMBL" id="JACHID010000001">
    <property type="protein sequence ID" value="MBB5020854.1"/>
    <property type="molecule type" value="Genomic_DNA"/>
</dbReference>
<dbReference type="InterPro" id="IPR025944">
    <property type="entry name" value="Sigma_54_int_dom_CS"/>
</dbReference>
<dbReference type="SMART" id="SM00382">
    <property type="entry name" value="AAA"/>
    <property type="match status" value="1"/>
</dbReference>
<dbReference type="GO" id="GO:0005524">
    <property type="term" value="F:ATP binding"/>
    <property type="evidence" value="ECO:0007669"/>
    <property type="project" value="UniProtKB-KW"/>
</dbReference>
<dbReference type="PROSITE" id="PS50045">
    <property type="entry name" value="SIGMA54_INTERACT_4"/>
    <property type="match status" value="1"/>
</dbReference>
<dbReference type="GO" id="GO:0006355">
    <property type="term" value="P:regulation of DNA-templated transcription"/>
    <property type="evidence" value="ECO:0007669"/>
    <property type="project" value="InterPro"/>
</dbReference>
<dbReference type="Pfam" id="PF02954">
    <property type="entry name" value="HTH_8"/>
    <property type="match status" value="1"/>
</dbReference>
<organism evidence="7 8">
    <name type="scientific">Desulfurispira natronophila</name>
    <dbReference type="NCBI Taxonomy" id="682562"/>
    <lineage>
        <taxon>Bacteria</taxon>
        <taxon>Pseudomonadati</taxon>
        <taxon>Chrysiogenota</taxon>
        <taxon>Chrysiogenia</taxon>
        <taxon>Chrysiogenales</taxon>
        <taxon>Chrysiogenaceae</taxon>
        <taxon>Desulfurispira</taxon>
    </lineage>
</organism>
<evidence type="ECO:0000256" key="1">
    <source>
        <dbReference type="ARBA" id="ARBA00022741"/>
    </source>
</evidence>
<dbReference type="Pfam" id="PF25601">
    <property type="entry name" value="AAA_lid_14"/>
    <property type="match status" value="1"/>
</dbReference>
<dbReference type="PROSITE" id="PS00688">
    <property type="entry name" value="SIGMA54_INTERACT_3"/>
    <property type="match status" value="1"/>
</dbReference>
<feature type="domain" description="Sigma-54 factor interaction" evidence="6">
    <location>
        <begin position="137"/>
        <end position="368"/>
    </location>
</feature>
<reference evidence="7 8" key="1">
    <citation type="submission" date="2020-08" db="EMBL/GenBank/DDBJ databases">
        <title>Genomic Encyclopedia of Type Strains, Phase IV (KMG-IV): sequencing the most valuable type-strain genomes for metagenomic binning, comparative biology and taxonomic classification.</title>
        <authorList>
            <person name="Goeker M."/>
        </authorList>
    </citation>
    <scope>NUCLEOTIDE SEQUENCE [LARGE SCALE GENOMIC DNA]</scope>
    <source>
        <strain evidence="7 8">DSM 22071</strain>
    </source>
</reference>
<dbReference type="SUPFAM" id="SSF52540">
    <property type="entry name" value="P-loop containing nucleoside triphosphate hydrolases"/>
    <property type="match status" value="1"/>
</dbReference>
<dbReference type="CDD" id="cd00009">
    <property type="entry name" value="AAA"/>
    <property type="match status" value="1"/>
</dbReference>
<evidence type="ECO:0000256" key="4">
    <source>
        <dbReference type="ARBA" id="ARBA00023125"/>
    </source>
</evidence>